<dbReference type="Pfam" id="PF02397">
    <property type="entry name" value="Bac_transf"/>
    <property type="match status" value="1"/>
</dbReference>
<comment type="similarity">
    <text evidence="2">Belongs to the bacterial sugar transferase family.</text>
</comment>
<accession>A0A8J8BEZ3</accession>
<evidence type="ECO:0000313" key="10">
    <source>
        <dbReference type="EMBL" id="MBS2966100.1"/>
    </source>
</evidence>
<dbReference type="InterPro" id="IPR017475">
    <property type="entry name" value="EPS_sugar_tfrase"/>
</dbReference>
<evidence type="ECO:0000256" key="8">
    <source>
        <dbReference type="SAM" id="Phobius"/>
    </source>
</evidence>
<keyword evidence="6 8" id="KW-0472">Membrane</keyword>
<dbReference type="GO" id="GO:0016020">
    <property type="term" value="C:membrane"/>
    <property type="evidence" value="ECO:0007669"/>
    <property type="project" value="UniProtKB-SubCell"/>
</dbReference>
<dbReference type="GO" id="GO:0016780">
    <property type="term" value="F:phosphotransferase activity, for other substituted phosphate groups"/>
    <property type="evidence" value="ECO:0007669"/>
    <property type="project" value="TreeGrafter"/>
</dbReference>
<evidence type="ECO:0000313" key="11">
    <source>
        <dbReference type="Proteomes" id="UP000677913"/>
    </source>
</evidence>
<gene>
    <name evidence="10" type="ORF">KGA66_23850</name>
</gene>
<dbReference type="EMBL" id="JAGSXH010000121">
    <property type="protein sequence ID" value="MBS2966100.1"/>
    <property type="molecule type" value="Genomic_DNA"/>
</dbReference>
<evidence type="ECO:0000256" key="4">
    <source>
        <dbReference type="ARBA" id="ARBA00022692"/>
    </source>
</evidence>
<dbReference type="AlphaFoldDB" id="A0A8J8BEZ3"/>
<dbReference type="InterPro" id="IPR003362">
    <property type="entry name" value="Bact_transf"/>
</dbReference>
<feature type="transmembrane region" description="Helical" evidence="8">
    <location>
        <begin position="27"/>
        <end position="50"/>
    </location>
</feature>
<keyword evidence="7" id="KW-0175">Coiled coil</keyword>
<protein>
    <submittedName>
        <fullName evidence="10">Sugar transferase</fullName>
    </submittedName>
</protein>
<comment type="caution">
    <text evidence="10">The sequence shown here is derived from an EMBL/GenBank/DDBJ whole genome shotgun (WGS) entry which is preliminary data.</text>
</comment>
<feature type="coiled-coil region" evidence="7">
    <location>
        <begin position="348"/>
        <end position="375"/>
    </location>
</feature>
<dbReference type="Proteomes" id="UP000677913">
    <property type="component" value="Unassembled WGS sequence"/>
</dbReference>
<comment type="subcellular location">
    <subcellularLocation>
        <location evidence="1">Membrane</location>
        <topology evidence="1">Multi-pass membrane protein</topology>
    </subcellularLocation>
</comment>
<evidence type="ECO:0000256" key="6">
    <source>
        <dbReference type="ARBA" id="ARBA00023136"/>
    </source>
</evidence>
<evidence type="ECO:0000259" key="9">
    <source>
        <dbReference type="Pfam" id="PF02397"/>
    </source>
</evidence>
<evidence type="ECO:0000256" key="2">
    <source>
        <dbReference type="ARBA" id="ARBA00006464"/>
    </source>
</evidence>
<evidence type="ECO:0000256" key="7">
    <source>
        <dbReference type="SAM" id="Coils"/>
    </source>
</evidence>
<feature type="domain" description="Bacterial sugar transferase" evidence="9">
    <location>
        <begin position="295"/>
        <end position="483"/>
    </location>
</feature>
<proteinExistence type="inferred from homology"/>
<feature type="transmembrane region" description="Helical" evidence="8">
    <location>
        <begin position="62"/>
        <end position="81"/>
    </location>
</feature>
<evidence type="ECO:0000256" key="5">
    <source>
        <dbReference type="ARBA" id="ARBA00022989"/>
    </source>
</evidence>
<dbReference type="RefSeq" id="WP_211470840.1">
    <property type="nucleotide sequence ID" value="NZ_JAGSXH010000121.1"/>
</dbReference>
<sequence>MTVLNILTPERRARYDVRSGRHEQVRAYIRALVVADAVAALAGALAAYAWHPDGSDSANLQIFPLRLAVALMPPFWALALWLHRAYDRRRVSMDPELYRKVLGASGLLAAGAATGALLIDSMALFRLVIVSIPLAAALTPIARSLARAGLSRAGHSAERRRVLLVGHARSVEEFAAQVRPNRAPWLKIVGACLVGPTEPHEADNLAISVQGDLGSVVESATAMDCDAVVVLNCPELDGSALRDLSWRLHEQNIDLAIVPVLVGVAVERILVDTVDGLPMMHIRAPILSGPVRMVKEGFERAVAALALALLSPVLLVLAALVRLTSPGPALFRQVRVGLNGTEFECLKFRTMVADAERLREQLEHLNEKNDGVLFKIRRDPRITRVGRVLRKCSLDELPQLVNVLRGEMSLVGPRPPLPEEAARYSEQVRRRLAVKPGLTGLWQVSGRSMLSWDESVRLDLSYVENWSPQLDAKILLRTTSAVVRGTGAF</sequence>
<evidence type="ECO:0000256" key="3">
    <source>
        <dbReference type="ARBA" id="ARBA00022679"/>
    </source>
</evidence>
<feature type="transmembrane region" description="Helical" evidence="8">
    <location>
        <begin position="101"/>
        <end position="119"/>
    </location>
</feature>
<dbReference type="PANTHER" id="PTHR30576">
    <property type="entry name" value="COLANIC BIOSYNTHESIS UDP-GLUCOSE LIPID CARRIER TRANSFERASE"/>
    <property type="match status" value="1"/>
</dbReference>
<feature type="transmembrane region" description="Helical" evidence="8">
    <location>
        <begin position="302"/>
        <end position="323"/>
    </location>
</feature>
<dbReference type="NCBIfam" id="TIGR03025">
    <property type="entry name" value="EPS_sugtrans"/>
    <property type="match status" value="1"/>
</dbReference>
<reference evidence="10" key="1">
    <citation type="submission" date="2021-04" db="EMBL/GenBank/DDBJ databases">
        <title>Genome based classification of Actinospica acidithermotolerans sp. nov., an actinobacterium isolated from an Indonesian hot spring.</title>
        <authorList>
            <person name="Kusuma A.B."/>
            <person name="Putra K.E."/>
            <person name="Nafisah S."/>
            <person name="Loh J."/>
            <person name="Nouioui I."/>
            <person name="Goodfellow M."/>
        </authorList>
    </citation>
    <scope>NUCLEOTIDE SEQUENCE</scope>
    <source>
        <strain evidence="10">DSM 45618</strain>
    </source>
</reference>
<feature type="transmembrane region" description="Helical" evidence="8">
    <location>
        <begin position="125"/>
        <end position="142"/>
    </location>
</feature>
<evidence type="ECO:0000256" key="1">
    <source>
        <dbReference type="ARBA" id="ARBA00004141"/>
    </source>
</evidence>
<keyword evidence="3 10" id="KW-0808">Transferase</keyword>
<keyword evidence="5 8" id="KW-1133">Transmembrane helix</keyword>
<organism evidence="10 11">
    <name type="scientific">Actinocrinis puniceicyclus</name>
    <dbReference type="NCBI Taxonomy" id="977794"/>
    <lineage>
        <taxon>Bacteria</taxon>
        <taxon>Bacillati</taxon>
        <taxon>Actinomycetota</taxon>
        <taxon>Actinomycetes</taxon>
        <taxon>Catenulisporales</taxon>
        <taxon>Actinospicaceae</taxon>
        <taxon>Actinocrinis</taxon>
    </lineage>
</organism>
<dbReference type="PANTHER" id="PTHR30576:SF10">
    <property type="entry name" value="SLL5057 PROTEIN"/>
    <property type="match status" value="1"/>
</dbReference>
<keyword evidence="11" id="KW-1185">Reference proteome</keyword>
<keyword evidence="4 8" id="KW-0812">Transmembrane</keyword>
<name>A0A8J8BEZ3_9ACTN</name>